<evidence type="ECO:0000259" key="9">
    <source>
        <dbReference type="Pfam" id="PF18195"/>
    </source>
</evidence>
<dbReference type="Proteomes" id="UP000722459">
    <property type="component" value="Unassembled WGS sequence"/>
</dbReference>
<evidence type="ECO:0000256" key="1">
    <source>
        <dbReference type="ARBA" id="ARBA00022598"/>
    </source>
</evidence>
<name>A0A8T5GEN8_9ARCH</name>
<dbReference type="InterPro" id="IPR006033">
    <property type="entry name" value="AsnA_fam"/>
</dbReference>
<dbReference type="Pfam" id="PF18195">
    <property type="entry name" value="GatD_N"/>
    <property type="match status" value="1"/>
</dbReference>
<dbReference type="GO" id="GO:0004067">
    <property type="term" value="F:asparaginase activity"/>
    <property type="evidence" value="ECO:0007669"/>
    <property type="project" value="UniProtKB-UniRule"/>
</dbReference>
<evidence type="ECO:0000256" key="6">
    <source>
        <dbReference type="RuleBase" id="RU004457"/>
    </source>
</evidence>
<comment type="catalytic activity">
    <reaction evidence="6">
        <text>L-glutamyl-tRNA(Gln) + L-glutamine + ATP + H2O = L-glutaminyl-tRNA(Gln) + L-glutamate + ADP + phosphate + H(+)</text>
        <dbReference type="Rhea" id="RHEA:17521"/>
        <dbReference type="Rhea" id="RHEA-COMP:9681"/>
        <dbReference type="Rhea" id="RHEA-COMP:9684"/>
        <dbReference type="ChEBI" id="CHEBI:15377"/>
        <dbReference type="ChEBI" id="CHEBI:15378"/>
        <dbReference type="ChEBI" id="CHEBI:29985"/>
        <dbReference type="ChEBI" id="CHEBI:30616"/>
        <dbReference type="ChEBI" id="CHEBI:43474"/>
        <dbReference type="ChEBI" id="CHEBI:58359"/>
        <dbReference type="ChEBI" id="CHEBI:78520"/>
        <dbReference type="ChEBI" id="CHEBI:78521"/>
        <dbReference type="ChEBI" id="CHEBI:456216"/>
    </reaction>
</comment>
<comment type="similarity">
    <text evidence="6">Belongs to the asparaginase 1 family. GatD subfamily.</text>
</comment>
<gene>
    <name evidence="10" type="primary">gatD</name>
    <name evidence="10" type="ORF">HON47_01120</name>
</gene>
<dbReference type="GO" id="GO:0006412">
    <property type="term" value="P:translation"/>
    <property type="evidence" value="ECO:0007669"/>
    <property type="project" value="UniProtKB-KW"/>
</dbReference>
<dbReference type="Pfam" id="PF17763">
    <property type="entry name" value="Asparaginase_C"/>
    <property type="match status" value="1"/>
</dbReference>
<dbReference type="InterPro" id="IPR037152">
    <property type="entry name" value="L-asparaginase_N_sf"/>
</dbReference>
<feature type="domain" description="L-asparaginase N-terminal" evidence="7">
    <location>
        <begin position="85"/>
        <end position="279"/>
    </location>
</feature>
<keyword evidence="4 6" id="KW-0648">Protein biosynthesis</keyword>
<dbReference type="EMBL" id="JABJNZ010000019">
    <property type="protein sequence ID" value="MBT4870157.1"/>
    <property type="molecule type" value="Genomic_DNA"/>
</dbReference>
<dbReference type="InterPro" id="IPR040919">
    <property type="entry name" value="Asparaginase_C"/>
</dbReference>
<dbReference type="Gene3D" id="2.30.30.520">
    <property type="match status" value="1"/>
</dbReference>
<dbReference type="PANTHER" id="PTHR11707:SF28">
    <property type="entry name" value="60 KDA LYSOPHOSPHOLIPASE"/>
    <property type="match status" value="1"/>
</dbReference>
<organism evidence="10 11">
    <name type="scientific">Candidatus Iainarchaeum sp</name>
    <dbReference type="NCBI Taxonomy" id="3101447"/>
    <lineage>
        <taxon>Archaea</taxon>
        <taxon>Candidatus Iainarchaeota</taxon>
        <taxon>Candidatus Iainarchaeia</taxon>
        <taxon>Candidatus Iainarchaeales</taxon>
        <taxon>Candidatus Iainarchaeaceae</taxon>
        <taxon>Candidatus Iainarchaeum</taxon>
    </lineage>
</organism>
<dbReference type="PRINTS" id="PR00139">
    <property type="entry name" value="ASNGLNASE"/>
</dbReference>
<dbReference type="Pfam" id="PF00710">
    <property type="entry name" value="Asparaginase"/>
    <property type="match status" value="1"/>
</dbReference>
<evidence type="ECO:0000256" key="2">
    <source>
        <dbReference type="ARBA" id="ARBA00022741"/>
    </source>
</evidence>
<reference evidence="10" key="1">
    <citation type="journal article" date="2021" name="ISME J.">
        <title>Mercury methylation by metabolically versatile and cosmopolitan marine bacteria.</title>
        <authorList>
            <person name="Lin H."/>
            <person name="Ascher D.B."/>
            <person name="Myung Y."/>
            <person name="Lamborg C.H."/>
            <person name="Hallam S.J."/>
            <person name="Gionfriddo C.M."/>
            <person name="Holt K.E."/>
            <person name="Moreau J.W."/>
        </authorList>
    </citation>
    <scope>NUCLEOTIDE SEQUENCE</scope>
    <source>
        <strain evidence="10">SI075_bin30</strain>
    </source>
</reference>
<dbReference type="InterPro" id="IPR006034">
    <property type="entry name" value="Asparaginase/glutaminase-like"/>
</dbReference>
<dbReference type="InterPro" id="IPR020827">
    <property type="entry name" value="Asparaginase/glutaminase_AS1"/>
</dbReference>
<dbReference type="GO" id="GO:0005524">
    <property type="term" value="F:ATP binding"/>
    <property type="evidence" value="ECO:0007669"/>
    <property type="project" value="UniProtKB-KW"/>
</dbReference>
<dbReference type="NCBIfam" id="TIGR00519">
    <property type="entry name" value="asnASE_I"/>
    <property type="match status" value="1"/>
</dbReference>
<feature type="active site" evidence="5">
    <location>
        <position position="93"/>
    </location>
</feature>
<evidence type="ECO:0000259" key="8">
    <source>
        <dbReference type="Pfam" id="PF17763"/>
    </source>
</evidence>
<dbReference type="PIRSF" id="PIRSF001220">
    <property type="entry name" value="L-ASNase_gatD"/>
    <property type="match status" value="1"/>
</dbReference>
<dbReference type="SMART" id="SM00870">
    <property type="entry name" value="Asparaginase"/>
    <property type="match status" value="1"/>
</dbReference>
<dbReference type="PROSITE" id="PS51732">
    <property type="entry name" value="ASN_GLN_ASE_3"/>
    <property type="match status" value="1"/>
</dbReference>
<dbReference type="EC" id="6.3.5.-" evidence="6"/>
<dbReference type="InterPro" id="IPR011878">
    <property type="entry name" value="GatD"/>
</dbReference>
<accession>A0A8T5GEN8</accession>
<dbReference type="PROSITE" id="PS00144">
    <property type="entry name" value="ASN_GLN_ASE_1"/>
    <property type="match status" value="1"/>
</dbReference>
<comment type="function">
    <text evidence="6">Allows the formation of correctly charged Gln-tRNA(Gln) through the transamidation of misacylated Glu-tRNA(Gln) in organisms which lack glutaminyl-tRNA synthetase. The reaction takes place in the presence of glutamine and ATP through an activated gamma-phospho-Glu-tRNA(Gln). The GatDE system is specific for glutamate and does not act on aspartate.</text>
</comment>
<dbReference type="InterPro" id="IPR027474">
    <property type="entry name" value="L-asparaginase_N"/>
</dbReference>
<dbReference type="AlphaFoldDB" id="A0A8T5GEN8"/>
<evidence type="ECO:0000256" key="4">
    <source>
        <dbReference type="ARBA" id="ARBA00022917"/>
    </source>
</evidence>
<proteinExistence type="inferred from homology"/>
<evidence type="ECO:0000259" key="7">
    <source>
        <dbReference type="Pfam" id="PF00710"/>
    </source>
</evidence>
<comment type="subunit">
    <text evidence="6">Heterodimer of GatD and GatE.</text>
</comment>
<evidence type="ECO:0000256" key="5">
    <source>
        <dbReference type="PROSITE-ProRule" id="PRU10099"/>
    </source>
</evidence>
<keyword evidence="3" id="KW-0067">ATP-binding</keyword>
<dbReference type="InterPro" id="IPR040918">
    <property type="entry name" value="GatD_N"/>
</dbReference>
<dbReference type="InterPro" id="IPR027473">
    <property type="entry name" value="L-asparaginase_C"/>
</dbReference>
<dbReference type="Gene3D" id="3.40.50.40">
    <property type="match status" value="1"/>
</dbReference>
<feature type="domain" description="Asparaginase/glutaminase C-terminal" evidence="8">
    <location>
        <begin position="300"/>
        <end position="414"/>
    </location>
</feature>
<feature type="domain" description="GatD N-terminal" evidence="9">
    <location>
        <begin position="13"/>
        <end position="60"/>
    </location>
</feature>
<evidence type="ECO:0000256" key="3">
    <source>
        <dbReference type="ARBA" id="ARBA00022840"/>
    </source>
</evidence>
<dbReference type="GO" id="GO:0006520">
    <property type="term" value="P:amino acid metabolic process"/>
    <property type="evidence" value="ECO:0007669"/>
    <property type="project" value="InterPro"/>
</dbReference>
<dbReference type="Gene3D" id="3.40.50.1170">
    <property type="entry name" value="L-asparaginase, N-terminal domain"/>
    <property type="match status" value="1"/>
</dbReference>
<dbReference type="NCBIfam" id="NF003217">
    <property type="entry name" value="PRK04183.1"/>
    <property type="match status" value="1"/>
</dbReference>
<dbReference type="SUPFAM" id="SSF53774">
    <property type="entry name" value="Glutaminase/Asparaginase"/>
    <property type="match status" value="1"/>
</dbReference>
<sequence length="436" mass="48211">MELKGFYKKNSLKEGDIISLEYNKQKVKGVIIPSNTNTLMLKLDTGYNAGFEISKVENVKKEGESKGVGKAKTISIKKNPSLPTIAILHTGGTIASRVNYSTGGVIAGSNVDDLITLFPELMDIANIESVLIANMMSEDMRAKDFQKISNAVSEQIKKGVKGVILGHGTDMLGYSAAVLSFALQNCPIPVLVVGTQRSTDRGSSDGAMNLISAATFISKTNFKGVGVCMHNSTNDDDCSIINATKVRKMHTSRRDAFKAINDTPVALINYKTKEIKWIKDQVKMEKSTGKFKLLNKLEEKVGLIKMHPWINQKEIEFYKKEKYKGLIIEATGLGHTPIREKDSFVKKIKELVDSDCVVGITSQCLYGRTNSTVYTNLRKVAETGAIYLEDMLPETALMKLSWLLGNYSKKEAIELLSKNLRGEISPYTRTDVFNPE</sequence>
<keyword evidence="1 6" id="KW-0436">Ligase</keyword>
<dbReference type="SUPFAM" id="SSF141300">
    <property type="entry name" value="GatD N-terminal domain-like"/>
    <property type="match status" value="1"/>
</dbReference>
<protein>
    <recommendedName>
        <fullName evidence="6">Glutamyl-tRNA(Gln) amidotransferase subunit D</fullName>
        <ecNumber evidence="6">6.3.5.-</ecNumber>
    </recommendedName>
</protein>
<dbReference type="PIRSF" id="PIRSF500175">
    <property type="entry name" value="Glu_ADT_D"/>
    <property type="match status" value="1"/>
</dbReference>
<dbReference type="PANTHER" id="PTHR11707">
    <property type="entry name" value="L-ASPARAGINASE"/>
    <property type="match status" value="1"/>
</dbReference>
<dbReference type="GO" id="GO:0006450">
    <property type="term" value="P:regulation of translational fidelity"/>
    <property type="evidence" value="ECO:0007669"/>
    <property type="project" value="InterPro"/>
</dbReference>
<evidence type="ECO:0000313" key="10">
    <source>
        <dbReference type="EMBL" id="MBT4870157.1"/>
    </source>
</evidence>
<keyword evidence="2" id="KW-0547">Nucleotide-binding</keyword>
<dbReference type="NCBIfam" id="TIGR02153">
    <property type="entry name" value="gatD_arch"/>
    <property type="match status" value="1"/>
</dbReference>
<evidence type="ECO:0000313" key="11">
    <source>
        <dbReference type="Proteomes" id="UP000722459"/>
    </source>
</evidence>
<dbReference type="InterPro" id="IPR036152">
    <property type="entry name" value="Asp/glu_Ase-like_sf"/>
</dbReference>
<comment type="caution">
    <text evidence="10">The sequence shown here is derived from an EMBL/GenBank/DDBJ whole genome shotgun (WGS) entry which is preliminary data.</text>
</comment>
<dbReference type="GO" id="GO:0016874">
    <property type="term" value="F:ligase activity"/>
    <property type="evidence" value="ECO:0007669"/>
    <property type="project" value="UniProtKB-KW"/>
</dbReference>
<dbReference type="InterPro" id="IPR037222">
    <property type="entry name" value="GatD_N_sf"/>
</dbReference>